<dbReference type="GO" id="GO:0016020">
    <property type="term" value="C:membrane"/>
    <property type="evidence" value="ECO:0007669"/>
    <property type="project" value="UniProtKB-SubCell"/>
</dbReference>
<evidence type="ECO:0000313" key="9">
    <source>
        <dbReference type="Proteomes" id="UP000494165"/>
    </source>
</evidence>
<dbReference type="InterPro" id="IPR008253">
    <property type="entry name" value="Marvel"/>
</dbReference>
<dbReference type="OrthoDB" id="10044855at2759"/>
<evidence type="ECO:0000256" key="2">
    <source>
        <dbReference type="ARBA" id="ARBA00022692"/>
    </source>
</evidence>
<reference evidence="8 9" key="1">
    <citation type="submission" date="2020-04" db="EMBL/GenBank/DDBJ databases">
        <authorList>
            <person name="Alioto T."/>
            <person name="Alioto T."/>
            <person name="Gomez Garrido J."/>
        </authorList>
    </citation>
    <scope>NUCLEOTIDE SEQUENCE [LARGE SCALE GENOMIC DNA]</scope>
</reference>
<evidence type="ECO:0000256" key="1">
    <source>
        <dbReference type="ARBA" id="ARBA00004141"/>
    </source>
</evidence>
<dbReference type="Proteomes" id="UP000494165">
    <property type="component" value="Unassembled WGS sequence"/>
</dbReference>
<name>A0A8S1DV49_9INSE</name>
<keyword evidence="3 6" id="KW-1133">Transmembrane helix</keyword>
<evidence type="ECO:0000256" key="5">
    <source>
        <dbReference type="PROSITE-ProRule" id="PRU00581"/>
    </source>
</evidence>
<evidence type="ECO:0000256" key="6">
    <source>
        <dbReference type="SAM" id="Phobius"/>
    </source>
</evidence>
<evidence type="ECO:0000256" key="4">
    <source>
        <dbReference type="ARBA" id="ARBA00023136"/>
    </source>
</evidence>
<evidence type="ECO:0000256" key="3">
    <source>
        <dbReference type="ARBA" id="ARBA00022989"/>
    </source>
</evidence>
<feature type="transmembrane region" description="Helical" evidence="6">
    <location>
        <begin position="145"/>
        <end position="167"/>
    </location>
</feature>
<accession>A0A8S1DV49</accession>
<dbReference type="PROSITE" id="PS51225">
    <property type="entry name" value="MARVEL"/>
    <property type="match status" value="1"/>
</dbReference>
<keyword evidence="4 5" id="KW-0472">Membrane</keyword>
<comment type="subcellular location">
    <subcellularLocation>
        <location evidence="1">Membrane</location>
        <topology evidence="1">Multi-pass membrane protein</topology>
    </subcellularLocation>
</comment>
<gene>
    <name evidence="8" type="ORF">CLODIP_2_CD10609</name>
</gene>
<sequence>MPGRMVAVNLSGPDQGVNCCCGCIRCCGCINWAYVTSAAGIAKIVEFVLGSMCQSLAIKFGLAHASEMGSAFDAYLSACSAGLLGSGCLLFCFLMSEKSVKAVRSSLFETLYNGMCAFLVLSSSSSLMAAVNFFLWPRYLVTPFYIVYPAMFGAACLGLLLGGVYVLDCYMSYRHYKGYSPNRGNHAPIYSI</sequence>
<evidence type="ECO:0000259" key="7">
    <source>
        <dbReference type="PROSITE" id="PS51225"/>
    </source>
</evidence>
<feature type="domain" description="MARVEL" evidence="7">
    <location>
        <begin position="34"/>
        <end position="177"/>
    </location>
</feature>
<organism evidence="8 9">
    <name type="scientific">Cloeon dipterum</name>
    <dbReference type="NCBI Taxonomy" id="197152"/>
    <lineage>
        <taxon>Eukaryota</taxon>
        <taxon>Metazoa</taxon>
        <taxon>Ecdysozoa</taxon>
        <taxon>Arthropoda</taxon>
        <taxon>Hexapoda</taxon>
        <taxon>Insecta</taxon>
        <taxon>Pterygota</taxon>
        <taxon>Palaeoptera</taxon>
        <taxon>Ephemeroptera</taxon>
        <taxon>Pisciforma</taxon>
        <taxon>Baetidae</taxon>
        <taxon>Cloeon</taxon>
    </lineage>
</organism>
<evidence type="ECO:0000313" key="8">
    <source>
        <dbReference type="EMBL" id="CAB3384651.1"/>
    </source>
</evidence>
<feature type="transmembrane region" description="Helical" evidence="6">
    <location>
        <begin position="116"/>
        <end position="139"/>
    </location>
</feature>
<proteinExistence type="predicted"/>
<comment type="caution">
    <text evidence="8">The sequence shown here is derived from an EMBL/GenBank/DDBJ whole genome shotgun (WGS) entry which is preliminary data.</text>
</comment>
<dbReference type="EMBL" id="CADEPI010000364">
    <property type="protein sequence ID" value="CAB3384651.1"/>
    <property type="molecule type" value="Genomic_DNA"/>
</dbReference>
<protein>
    <recommendedName>
        <fullName evidence="7">MARVEL domain-containing protein</fullName>
    </recommendedName>
</protein>
<feature type="transmembrane region" description="Helical" evidence="6">
    <location>
        <begin position="74"/>
        <end position="95"/>
    </location>
</feature>
<dbReference type="AlphaFoldDB" id="A0A8S1DV49"/>
<keyword evidence="2 5" id="KW-0812">Transmembrane</keyword>
<keyword evidence="9" id="KW-1185">Reference proteome</keyword>